<keyword evidence="1" id="KW-1185">Reference proteome</keyword>
<accession>A0A915L6U1</accession>
<reference evidence="2" key="1">
    <citation type="submission" date="2022-11" db="UniProtKB">
        <authorList>
            <consortium name="WormBaseParasite"/>
        </authorList>
    </citation>
    <scope>IDENTIFICATION</scope>
</reference>
<dbReference type="WBParaSite" id="nRc.2.0.1.t46835-RA">
    <property type="protein sequence ID" value="nRc.2.0.1.t46835-RA"/>
    <property type="gene ID" value="nRc.2.0.1.g46835"/>
</dbReference>
<sequence>MKQNKSRLDASGCNFDDRPLIQRDQTDSHLWKMCNKENKFNIQVCQLFYGCVPYSELRSANKAVQSTMCRDLAYSLPAESFKQTFLNPRQECNLASITQEFLLYENCGITLGREGQASGKSG</sequence>
<dbReference type="AlphaFoldDB" id="A0A915L6U1"/>
<evidence type="ECO:0000313" key="1">
    <source>
        <dbReference type="Proteomes" id="UP000887565"/>
    </source>
</evidence>
<evidence type="ECO:0000313" key="2">
    <source>
        <dbReference type="WBParaSite" id="nRc.2.0.1.t46835-RA"/>
    </source>
</evidence>
<organism evidence="1 2">
    <name type="scientific">Romanomermis culicivorax</name>
    <name type="common">Nematode worm</name>
    <dbReference type="NCBI Taxonomy" id="13658"/>
    <lineage>
        <taxon>Eukaryota</taxon>
        <taxon>Metazoa</taxon>
        <taxon>Ecdysozoa</taxon>
        <taxon>Nematoda</taxon>
        <taxon>Enoplea</taxon>
        <taxon>Dorylaimia</taxon>
        <taxon>Mermithida</taxon>
        <taxon>Mermithoidea</taxon>
        <taxon>Mermithidae</taxon>
        <taxon>Romanomermis</taxon>
    </lineage>
</organism>
<protein>
    <submittedName>
        <fullName evidence="2">Uncharacterized protein</fullName>
    </submittedName>
</protein>
<dbReference type="Proteomes" id="UP000887565">
    <property type="component" value="Unplaced"/>
</dbReference>
<proteinExistence type="predicted"/>
<name>A0A915L6U1_ROMCU</name>